<dbReference type="Gene3D" id="3.90.180.10">
    <property type="entry name" value="Medium-chain alcohol dehydrogenases, catalytic domain"/>
    <property type="match status" value="1"/>
</dbReference>
<evidence type="ECO:0000313" key="3">
    <source>
        <dbReference type="Proteomes" id="UP000002945"/>
    </source>
</evidence>
<dbReference type="PANTHER" id="PTHR43377">
    <property type="entry name" value="BILIVERDIN REDUCTASE A"/>
    <property type="match status" value="1"/>
</dbReference>
<reference evidence="2 3" key="1">
    <citation type="journal article" date="2011" name="J. Bacteriol.">
        <title>Genome sequence of the algicidal bacterium Kordia algicida OT-1.</title>
        <authorList>
            <person name="Lee H.S."/>
            <person name="Kang S.G."/>
            <person name="Kwon K.K."/>
            <person name="Lee J.H."/>
            <person name="Kim S.J."/>
        </authorList>
    </citation>
    <scope>NUCLEOTIDE SEQUENCE [LARGE SCALE GENOMIC DNA]</scope>
    <source>
        <strain evidence="2 3">OT-1</strain>
    </source>
</reference>
<dbReference type="SMART" id="SM00829">
    <property type="entry name" value="PKS_ER"/>
    <property type="match status" value="1"/>
</dbReference>
<dbReference type="CDD" id="cd08255">
    <property type="entry name" value="2-desacetyl-2-hydroxyethyl_bacteriochlorophyllide_like"/>
    <property type="match status" value="1"/>
</dbReference>
<dbReference type="Gene3D" id="3.30.360.10">
    <property type="entry name" value="Dihydrodipicolinate Reductase, domain 2"/>
    <property type="match status" value="1"/>
</dbReference>
<dbReference type="PANTHER" id="PTHR43377:SF1">
    <property type="entry name" value="BILIVERDIN REDUCTASE A"/>
    <property type="match status" value="1"/>
</dbReference>
<evidence type="ECO:0000259" key="1">
    <source>
        <dbReference type="SMART" id="SM00829"/>
    </source>
</evidence>
<dbReference type="InterPro" id="IPR013149">
    <property type="entry name" value="ADH-like_C"/>
</dbReference>
<dbReference type="SUPFAM" id="SSF51735">
    <property type="entry name" value="NAD(P)-binding Rossmann-fold domains"/>
    <property type="match status" value="2"/>
</dbReference>
<dbReference type="InterPro" id="IPR013154">
    <property type="entry name" value="ADH-like_N"/>
</dbReference>
<keyword evidence="3" id="KW-1185">Reference proteome</keyword>
<dbReference type="AlphaFoldDB" id="A9DSN8"/>
<dbReference type="Pfam" id="PF01408">
    <property type="entry name" value="GFO_IDH_MocA"/>
    <property type="match status" value="1"/>
</dbReference>
<dbReference type="Gene3D" id="3.40.50.720">
    <property type="entry name" value="NAD(P)-binding Rossmann-like Domain"/>
    <property type="match status" value="2"/>
</dbReference>
<dbReference type="Pfam" id="PF08240">
    <property type="entry name" value="ADH_N"/>
    <property type="match status" value="1"/>
</dbReference>
<organism evidence="2 3">
    <name type="scientific">Kordia algicida OT-1</name>
    <dbReference type="NCBI Taxonomy" id="391587"/>
    <lineage>
        <taxon>Bacteria</taxon>
        <taxon>Pseudomonadati</taxon>
        <taxon>Bacteroidota</taxon>
        <taxon>Flavobacteriia</taxon>
        <taxon>Flavobacteriales</taxon>
        <taxon>Flavobacteriaceae</taxon>
        <taxon>Kordia</taxon>
    </lineage>
</organism>
<evidence type="ECO:0000313" key="2">
    <source>
        <dbReference type="EMBL" id="EDP96961.1"/>
    </source>
</evidence>
<name>A9DSN8_9FLAO</name>
<dbReference type="InterPro" id="IPR055170">
    <property type="entry name" value="GFO_IDH_MocA-like_dom"/>
</dbReference>
<dbReference type="SUPFAM" id="SSF55347">
    <property type="entry name" value="Glyceraldehyde-3-phosphate dehydrogenase-like, C-terminal domain"/>
    <property type="match status" value="1"/>
</dbReference>
<accession>A9DSN8</accession>
<dbReference type="SUPFAM" id="SSF50129">
    <property type="entry name" value="GroES-like"/>
    <property type="match status" value="1"/>
</dbReference>
<dbReference type="InterPro" id="IPR051450">
    <property type="entry name" value="Gfo/Idh/MocA_Oxidoreductases"/>
</dbReference>
<dbReference type="GO" id="GO:0016491">
    <property type="term" value="F:oxidoreductase activity"/>
    <property type="evidence" value="ECO:0007669"/>
    <property type="project" value="InterPro"/>
</dbReference>
<gene>
    <name evidence="2" type="ORF">KAOT1_17398</name>
</gene>
<dbReference type="Proteomes" id="UP000002945">
    <property type="component" value="Unassembled WGS sequence"/>
</dbReference>
<dbReference type="InterPro" id="IPR011032">
    <property type="entry name" value="GroES-like_sf"/>
</dbReference>
<sequence length="704" mass="76629">MKQILQSFKTGVTELAELPSPRVKGGQVLIQTTRSLVSLGTERMLVEFGKASLIQKARQQPDKVKMVLDKIKTEGLMPTIETVFNKLEQPLPLGYCNVGKVVAVGKGVTDFKVGDRVASNGQHAEFVSVPQNLVAHIPDNISDEEAAFTVIGSIGLQGIRLVNPTMGETIVVIGLGLIGLLTAEMLVANGCTVIGYDLDDKKVEIAKEKGIIAFNPLKGNDPVKFVLNQTNNIGADGVVITASAKTNDIISQAAQMSRKRGRITLVGVIGLNISRAEFYEKELTFQVSCSYGPGRYDDDYEFKGIDYPLPFVRWTEKRNFETVLQLISTGKLEVQSLISEVVPLEEYDKIYGDIGNSKSIASIIKYSEDTKPENTIVVNKKDLQPAKGIIGLVGAGNFTKMTLLPALKGSDAQIKHIVSSGGVNGTALAQKHNIAQSTTDYDLVLDDKDVDLVMITTRHNLHANMVTKALDKGKHVFVEKPLALNHEELEAIEASYQKSNGTLMIGFNRRFSPHTQKIKSLVGDAPMNVIATMNAGAIPPEVWVHDMEVGGGRIIGEACHYLDLIVYLTGSKIKSVCMNALGENPAENTDNASILVKLENGSTGVVNYFANGSKSYAKERLEVFSQEKTLIMDNFIKTTGYGTKGFSKLKTKLDKGHKAQFGAIVNKIKEGDIALIPYDELINVTKASFAAIQSLKEGKWIDIE</sequence>
<dbReference type="InterPro" id="IPR036291">
    <property type="entry name" value="NAD(P)-bd_dom_sf"/>
</dbReference>
<dbReference type="InterPro" id="IPR000683">
    <property type="entry name" value="Gfo/Idh/MocA-like_OxRdtase_N"/>
</dbReference>
<dbReference type="OrthoDB" id="9781031at2"/>
<dbReference type="eggNOG" id="COG1063">
    <property type="taxonomic scope" value="Bacteria"/>
</dbReference>
<dbReference type="eggNOG" id="COG0673">
    <property type="taxonomic scope" value="Bacteria"/>
</dbReference>
<dbReference type="InterPro" id="IPR020843">
    <property type="entry name" value="ER"/>
</dbReference>
<feature type="domain" description="Enoyl reductase (ER)" evidence="1">
    <location>
        <begin position="59"/>
        <end position="265"/>
    </location>
</feature>
<dbReference type="RefSeq" id="WP_007096014.1">
    <property type="nucleotide sequence ID" value="NZ_CP142125.1"/>
</dbReference>
<proteinExistence type="predicted"/>
<protein>
    <submittedName>
        <fullName evidence="2">Oxidoreductase</fullName>
    </submittedName>
</protein>
<dbReference type="EMBL" id="ABIB01000003">
    <property type="protein sequence ID" value="EDP96961.1"/>
    <property type="molecule type" value="Genomic_DNA"/>
</dbReference>
<dbReference type="Pfam" id="PF22725">
    <property type="entry name" value="GFO_IDH_MocA_C3"/>
    <property type="match status" value="1"/>
</dbReference>
<dbReference type="GO" id="GO:0000166">
    <property type="term" value="F:nucleotide binding"/>
    <property type="evidence" value="ECO:0007669"/>
    <property type="project" value="InterPro"/>
</dbReference>
<comment type="caution">
    <text evidence="2">The sequence shown here is derived from an EMBL/GenBank/DDBJ whole genome shotgun (WGS) entry which is preliminary data.</text>
</comment>
<dbReference type="STRING" id="391587.KAOT1_17398"/>
<dbReference type="Pfam" id="PF00107">
    <property type="entry name" value="ADH_zinc_N"/>
    <property type="match status" value="1"/>
</dbReference>
<dbReference type="HOGENOM" id="CLU_024115_0_0_10"/>